<dbReference type="PANTHER" id="PTHR46947">
    <property type="entry name" value="WD REPEAT-CONTAINING PROTEIN 73"/>
    <property type="match status" value="1"/>
</dbReference>
<keyword evidence="1" id="KW-0677">Repeat</keyword>
<sequence length="381" mass="42697">MAAAGSEDEYEEWLVESIRLYKDLHAFELHDPTRVIEWTGEKTVCVAGYEIGKRIEILELQLPQKLYAKENQGLCPERDFKVQHGCLSDQPVWSLKHVPNTSLLLTSGPASRALHVWQVSADDSDVIKPMCPIHTENGGENLWHRIDTICTRIPCVLHGSKVNNVRVTEVESHKHLYVLGLNSSCTISNLQYLDCNMFLASCVNGQMYLVDIREEQRGGTNLEAPLRHGDEWCACLQSREQGASASRHMIASLSSSGRVELTDLRNLSVPLKVARCRVSKAHSGRDFMCITWAPFLEDCLAISGLDGTVQVYDTQSWDMSGAEVQPLFVHKGHAIEGRSEDGNIPEVTTHVWHPWKPRTILSSATDGSLHVWDWVDCRSAC</sequence>
<dbReference type="EMBL" id="JANPWB010000012">
    <property type="protein sequence ID" value="KAJ1120394.1"/>
    <property type="molecule type" value="Genomic_DNA"/>
</dbReference>
<gene>
    <name evidence="2" type="ORF">NDU88_008564</name>
</gene>
<evidence type="ECO:0000313" key="2">
    <source>
        <dbReference type="EMBL" id="KAJ1120394.1"/>
    </source>
</evidence>
<name>A0AAV7P0M2_PLEWA</name>
<dbReference type="Proteomes" id="UP001066276">
    <property type="component" value="Chromosome 8"/>
</dbReference>
<dbReference type="InterPro" id="IPR015943">
    <property type="entry name" value="WD40/YVTN_repeat-like_dom_sf"/>
</dbReference>
<dbReference type="SMART" id="SM00320">
    <property type="entry name" value="WD40"/>
    <property type="match status" value="4"/>
</dbReference>
<dbReference type="SUPFAM" id="SSF50978">
    <property type="entry name" value="WD40 repeat-like"/>
    <property type="match status" value="1"/>
</dbReference>
<dbReference type="InterPro" id="IPR042795">
    <property type="entry name" value="Wdr73"/>
</dbReference>
<protein>
    <recommendedName>
        <fullName evidence="4">WD repeat-containing protein 73</fullName>
    </recommendedName>
</protein>
<dbReference type="GO" id="GO:0031122">
    <property type="term" value="P:cytoplasmic microtubule organization"/>
    <property type="evidence" value="ECO:0007669"/>
    <property type="project" value="TreeGrafter"/>
</dbReference>
<dbReference type="PANTHER" id="PTHR46947:SF1">
    <property type="entry name" value="WD REPEAT-CONTAINING PROTEIN 73"/>
    <property type="match status" value="1"/>
</dbReference>
<dbReference type="GO" id="GO:0000922">
    <property type="term" value="C:spindle pole"/>
    <property type="evidence" value="ECO:0007669"/>
    <property type="project" value="TreeGrafter"/>
</dbReference>
<organism evidence="2 3">
    <name type="scientific">Pleurodeles waltl</name>
    <name type="common">Iberian ribbed newt</name>
    <dbReference type="NCBI Taxonomy" id="8319"/>
    <lineage>
        <taxon>Eukaryota</taxon>
        <taxon>Metazoa</taxon>
        <taxon>Chordata</taxon>
        <taxon>Craniata</taxon>
        <taxon>Vertebrata</taxon>
        <taxon>Euteleostomi</taxon>
        <taxon>Amphibia</taxon>
        <taxon>Batrachia</taxon>
        <taxon>Caudata</taxon>
        <taxon>Salamandroidea</taxon>
        <taxon>Salamandridae</taxon>
        <taxon>Pleurodelinae</taxon>
        <taxon>Pleurodeles</taxon>
    </lineage>
</organism>
<dbReference type="Gene3D" id="2.130.10.10">
    <property type="entry name" value="YVTN repeat-like/Quinoprotein amine dehydrogenase"/>
    <property type="match status" value="1"/>
</dbReference>
<evidence type="ECO:0000256" key="1">
    <source>
        <dbReference type="ARBA" id="ARBA00022737"/>
    </source>
</evidence>
<dbReference type="InterPro" id="IPR001680">
    <property type="entry name" value="WD40_rpt"/>
</dbReference>
<proteinExistence type="predicted"/>
<evidence type="ECO:0008006" key="4">
    <source>
        <dbReference type="Google" id="ProtNLM"/>
    </source>
</evidence>
<dbReference type="AlphaFoldDB" id="A0AAV7P0M2"/>
<dbReference type="GO" id="GO:0005829">
    <property type="term" value="C:cytosol"/>
    <property type="evidence" value="ECO:0007669"/>
    <property type="project" value="TreeGrafter"/>
</dbReference>
<keyword evidence="3" id="KW-1185">Reference proteome</keyword>
<accession>A0AAV7P0M2</accession>
<reference evidence="2" key="1">
    <citation type="journal article" date="2022" name="bioRxiv">
        <title>Sequencing and chromosome-scale assembly of the giantPleurodeles waltlgenome.</title>
        <authorList>
            <person name="Brown T."/>
            <person name="Elewa A."/>
            <person name="Iarovenko S."/>
            <person name="Subramanian E."/>
            <person name="Araus A.J."/>
            <person name="Petzold A."/>
            <person name="Susuki M."/>
            <person name="Suzuki K.-i.T."/>
            <person name="Hayashi T."/>
            <person name="Toyoda A."/>
            <person name="Oliveira C."/>
            <person name="Osipova E."/>
            <person name="Leigh N.D."/>
            <person name="Simon A."/>
            <person name="Yun M.H."/>
        </authorList>
    </citation>
    <scope>NUCLEOTIDE SEQUENCE</scope>
    <source>
        <strain evidence="2">20211129_DDA</strain>
        <tissue evidence="2">Liver</tissue>
    </source>
</reference>
<dbReference type="InterPro" id="IPR036322">
    <property type="entry name" value="WD40_repeat_dom_sf"/>
</dbReference>
<comment type="caution">
    <text evidence="2">The sequence shown here is derived from an EMBL/GenBank/DDBJ whole genome shotgun (WGS) entry which is preliminary data.</text>
</comment>
<evidence type="ECO:0000313" key="3">
    <source>
        <dbReference type="Proteomes" id="UP001066276"/>
    </source>
</evidence>